<dbReference type="InterPro" id="IPR036942">
    <property type="entry name" value="Beta-barrel_TonB_sf"/>
</dbReference>
<feature type="domain" description="TonB-dependent receptor plug" evidence="14">
    <location>
        <begin position="51"/>
        <end position="167"/>
    </location>
</feature>
<reference evidence="15" key="1">
    <citation type="submission" date="2023-01" db="EMBL/GenBank/DDBJ databases">
        <title>Whole genome sequence of Paucibacter sp. S2-9 isolated from pond sediment.</title>
        <authorList>
            <person name="Jung J.Y."/>
        </authorList>
    </citation>
    <scope>NUCLEOTIDE SEQUENCE</scope>
    <source>
        <strain evidence="15">S2-9</strain>
    </source>
</reference>
<dbReference type="InterPro" id="IPR000531">
    <property type="entry name" value="Beta-barrel_TonB"/>
</dbReference>
<evidence type="ECO:0000256" key="1">
    <source>
        <dbReference type="ARBA" id="ARBA00004571"/>
    </source>
</evidence>
<evidence type="ECO:0000313" key="16">
    <source>
        <dbReference type="Proteomes" id="UP001177769"/>
    </source>
</evidence>
<dbReference type="PANTHER" id="PTHR47234:SF2">
    <property type="entry name" value="TONB-DEPENDENT RECEPTOR"/>
    <property type="match status" value="1"/>
</dbReference>
<evidence type="ECO:0000259" key="14">
    <source>
        <dbReference type="Pfam" id="PF07715"/>
    </source>
</evidence>
<evidence type="ECO:0000256" key="11">
    <source>
        <dbReference type="RuleBase" id="RU003357"/>
    </source>
</evidence>
<keyword evidence="4 10" id="KW-1134">Transmembrane beta strand</keyword>
<dbReference type="GO" id="GO:0009279">
    <property type="term" value="C:cell outer membrane"/>
    <property type="evidence" value="ECO:0007669"/>
    <property type="project" value="UniProtKB-SubCell"/>
</dbReference>
<keyword evidence="16" id="KW-1185">Reference proteome</keyword>
<evidence type="ECO:0000256" key="9">
    <source>
        <dbReference type="ARBA" id="ARBA00023237"/>
    </source>
</evidence>
<evidence type="ECO:0000256" key="2">
    <source>
        <dbReference type="ARBA" id="ARBA00009810"/>
    </source>
</evidence>
<keyword evidence="9 10" id="KW-0998">Cell outer membrane</keyword>
<evidence type="ECO:0000256" key="12">
    <source>
        <dbReference type="SAM" id="SignalP"/>
    </source>
</evidence>
<dbReference type="Gene3D" id="2.40.170.20">
    <property type="entry name" value="TonB-dependent receptor, beta-barrel domain"/>
    <property type="match status" value="1"/>
</dbReference>
<dbReference type="InterPro" id="IPR037066">
    <property type="entry name" value="Plug_dom_sf"/>
</dbReference>
<comment type="subcellular location">
    <subcellularLocation>
        <location evidence="1 10">Cell outer membrane</location>
        <topology evidence="1 10">Multi-pass membrane protein</topology>
    </subcellularLocation>
</comment>
<gene>
    <name evidence="15" type="ORF">PFX98_08410</name>
</gene>
<dbReference type="SUPFAM" id="SSF56935">
    <property type="entry name" value="Porins"/>
    <property type="match status" value="1"/>
</dbReference>
<evidence type="ECO:0000256" key="6">
    <source>
        <dbReference type="ARBA" id="ARBA00023077"/>
    </source>
</evidence>
<dbReference type="AlphaFoldDB" id="A0AA95NG25"/>
<keyword evidence="8 15" id="KW-0675">Receptor</keyword>
<evidence type="ECO:0000256" key="10">
    <source>
        <dbReference type="PROSITE-ProRule" id="PRU01360"/>
    </source>
</evidence>
<evidence type="ECO:0000259" key="13">
    <source>
        <dbReference type="Pfam" id="PF00593"/>
    </source>
</evidence>
<dbReference type="PROSITE" id="PS52016">
    <property type="entry name" value="TONB_DEPENDENT_REC_3"/>
    <property type="match status" value="1"/>
</dbReference>
<keyword evidence="5 10" id="KW-0812">Transmembrane</keyword>
<dbReference type="Gene3D" id="2.170.130.10">
    <property type="entry name" value="TonB-dependent receptor, plug domain"/>
    <property type="match status" value="1"/>
</dbReference>
<evidence type="ECO:0000313" key="15">
    <source>
        <dbReference type="EMBL" id="WIT14427.1"/>
    </source>
</evidence>
<dbReference type="InterPro" id="IPR012910">
    <property type="entry name" value="Plug_dom"/>
</dbReference>
<dbReference type="Pfam" id="PF00593">
    <property type="entry name" value="TonB_dep_Rec_b-barrel"/>
    <property type="match status" value="1"/>
</dbReference>
<proteinExistence type="inferred from homology"/>
<evidence type="ECO:0000256" key="8">
    <source>
        <dbReference type="ARBA" id="ARBA00023170"/>
    </source>
</evidence>
<evidence type="ECO:0000256" key="3">
    <source>
        <dbReference type="ARBA" id="ARBA00022448"/>
    </source>
</evidence>
<dbReference type="Proteomes" id="UP001177769">
    <property type="component" value="Chromosome"/>
</dbReference>
<dbReference type="Pfam" id="PF07715">
    <property type="entry name" value="Plug"/>
    <property type="match status" value="1"/>
</dbReference>
<sequence length="952" mass="101106">MKLTKLTHCLALVGLAAPLLASAQSTAPVQKVERVEVTGSSIKRIQDEGALPIQVISRKELERQGIVSAEQLISVLSANGNGLDNLAGNADVVAGQARGNNGATAANLRGQGSASTLVLLNGRRVAAHGLNGGVVDLNSIPMAAVERVEILKDGASAIYGTDAIGGVINFILRKNYNGLEAQAFTDITEAGGANIGRVKLVGGFGDLERDKFNLLVALAHSDSKALRGDQRDFVNTFQPNRGLSVDTRGTPIATVFAISSLYNALSRDNLNTTGRSTGPIQPGTTVAMNGINYLDLPGQAGCNSVDGMDAYDEKLWASPSAKWGCAWDTGRAAVLQQPVKSTNLVAHGTLALGEHQLFAEFVGAQVDSAKSFSANQITSSTSASSPFFNLAYPSTGASYDKVFNALVATFPTLAANKGLPMAMRWRCIPCGSREIETTSKTQRFLVGADGPLFAGWDYKTGLSSATSDTTSLLGSGYFYGKPFAALINNGTLDPFSLTQSAAAMSALDAVRANGVTLYGGKFTLNQADFTASGPLFKLPAGEVMAAVGLDARQEKYKFNGNATDLATQGAIFNAPFDSINTLDTVKRTIKAEFAELLVPITKQLELTMAVRHDDYTGFGGTTNPKVSLRYAPLDQLVMRASASRGFRVPSFNQLFNGITISTYSGKDLVDPAKCAGLKVDPTKPGCEAITPDIFTGGKPELGPEKSRQWTAGIVWSPARDITASADWWQIRKEGTIQFLALSDIVNNAALFPANFLRDASGNLVAIDDRWVNAGESITKGVDLSVRGAARVGDGMLGVSLEGTYLLDKRSRLIASAPMGASEIGVFTRSGDLGLRWKHALTFTYSEGPWVAMLQQLWRNGYKDAVLPGVANGSVTPSQWSPNVAKYLTHNASISYTGIKNLGLSFGIKNLLNEDPPFSVAYDGNTGAGSSWEPRVADPRGRSYTFTVDYKFW</sequence>
<dbReference type="RefSeq" id="WP_285235557.1">
    <property type="nucleotide sequence ID" value="NZ_CP116346.1"/>
</dbReference>
<feature type="signal peptide" evidence="12">
    <location>
        <begin position="1"/>
        <end position="23"/>
    </location>
</feature>
<dbReference type="PANTHER" id="PTHR47234">
    <property type="match status" value="1"/>
</dbReference>
<keyword evidence="6 11" id="KW-0798">TonB box</keyword>
<organism evidence="15 16">
    <name type="scientific">Paucibacter sediminis</name>
    <dbReference type="NCBI Taxonomy" id="3019553"/>
    <lineage>
        <taxon>Bacteria</taxon>
        <taxon>Pseudomonadati</taxon>
        <taxon>Pseudomonadota</taxon>
        <taxon>Betaproteobacteria</taxon>
        <taxon>Burkholderiales</taxon>
        <taxon>Sphaerotilaceae</taxon>
        <taxon>Roseateles</taxon>
    </lineage>
</organism>
<dbReference type="EMBL" id="CP116346">
    <property type="protein sequence ID" value="WIT14427.1"/>
    <property type="molecule type" value="Genomic_DNA"/>
</dbReference>
<keyword evidence="12" id="KW-0732">Signal</keyword>
<dbReference type="InterPro" id="IPR039426">
    <property type="entry name" value="TonB-dep_rcpt-like"/>
</dbReference>
<comment type="similarity">
    <text evidence="2 10 11">Belongs to the TonB-dependent receptor family.</text>
</comment>
<name>A0AA95NG25_9BURK</name>
<feature type="chain" id="PRO_5041689910" evidence="12">
    <location>
        <begin position="24"/>
        <end position="952"/>
    </location>
</feature>
<protein>
    <submittedName>
        <fullName evidence="15">TonB-dependent receptor</fullName>
    </submittedName>
</protein>
<accession>A0AA95NG25</accession>
<feature type="domain" description="TonB-dependent receptor-like beta-barrel" evidence="13">
    <location>
        <begin position="455"/>
        <end position="910"/>
    </location>
</feature>
<keyword evidence="7 10" id="KW-0472">Membrane</keyword>
<dbReference type="KEGG" id="pais:PFX98_08410"/>
<evidence type="ECO:0000256" key="5">
    <source>
        <dbReference type="ARBA" id="ARBA00022692"/>
    </source>
</evidence>
<evidence type="ECO:0000256" key="7">
    <source>
        <dbReference type="ARBA" id="ARBA00023136"/>
    </source>
</evidence>
<evidence type="ECO:0000256" key="4">
    <source>
        <dbReference type="ARBA" id="ARBA00022452"/>
    </source>
</evidence>
<keyword evidence="3 10" id="KW-0813">Transport</keyword>